<evidence type="ECO:0000313" key="2">
    <source>
        <dbReference type="EMBL" id="ADN18505.1"/>
    </source>
</evidence>
<reference evidence="3" key="1">
    <citation type="journal article" date="2011" name="MBio">
        <title>Novel metabolic attributes of the genus Cyanothece, comprising a group of unicellular nitrogen-fixing Cyanobacteria.</title>
        <authorList>
            <person name="Bandyopadhyay A."/>
            <person name="Elvitigala T."/>
            <person name="Welsh E."/>
            <person name="Stockel J."/>
            <person name="Liberton M."/>
            <person name="Min H."/>
            <person name="Sherman L.A."/>
            <person name="Pakrasi H.B."/>
        </authorList>
    </citation>
    <scope>NUCLEOTIDE SEQUENCE [LARGE SCALE GENOMIC DNA]</scope>
    <source>
        <strain evidence="3">PCC 7822</strain>
        <plasmid evidence="3">Cy782203</plasmid>
    </source>
</reference>
<dbReference type="HOGENOM" id="CLU_2616089_0_0_3"/>
<gene>
    <name evidence="2" type="ordered locus">Cyan7822_6858</name>
</gene>
<dbReference type="Proteomes" id="UP000008206">
    <property type="component" value="Plasmid Cy782203"/>
</dbReference>
<keyword evidence="1" id="KW-0812">Transmembrane</keyword>
<geneLocation type="plasmid" evidence="2 3">
    <name>Cy782203</name>
</geneLocation>
<organism evidence="2 3">
    <name type="scientific">Gloeothece verrucosa (strain PCC 7822)</name>
    <name type="common">Cyanothece sp. (strain PCC 7822)</name>
    <dbReference type="NCBI Taxonomy" id="497965"/>
    <lineage>
        <taxon>Bacteria</taxon>
        <taxon>Bacillati</taxon>
        <taxon>Cyanobacteriota</taxon>
        <taxon>Cyanophyceae</taxon>
        <taxon>Oscillatoriophycideae</taxon>
        <taxon>Chroococcales</taxon>
        <taxon>Aphanothecaceae</taxon>
        <taxon>Gloeothece</taxon>
        <taxon>Gloeothece verrucosa</taxon>
    </lineage>
</organism>
<evidence type="ECO:0000256" key="1">
    <source>
        <dbReference type="SAM" id="Phobius"/>
    </source>
</evidence>
<dbReference type="AlphaFoldDB" id="E0UNH5"/>
<keyword evidence="3" id="KW-1185">Reference proteome</keyword>
<keyword evidence="2" id="KW-0614">Plasmid</keyword>
<name>E0UNH5_GLOV7</name>
<accession>E0UNH5</accession>
<keyword evidence="1" id="KW-1133">Transmembrane helix</keyword>
<protein>
    <submittedName>
        <fullName evidence="2">NADH-ubiquinone oxidoreductase chain 2</fullName>
    </submittedName>
</protein>
<feature type="transmembrane region" description="Helical" evidence="1">
    <location>
        <begin position="20"/>
        <end position="42"/>
    </location>
</feature>
<evidence type="ECO:0000313" key="3">
    <source>
        <dbReference type="Proteomes" id="UP000008206"/>
    </source>
</evidence>
<proteinExistence type="predicted"/>
<dbReference type="KEGG" id="cyj:Cyan7822_6858"/>
<dbReference type="EMBL" id="CP002201">
    <property type="protein sequence ID" value="ADN18505.1"/>
    <property type="molecule type" value="Genomic_DNA"/>
</dbReference>
<sequence>MINQLRNLDNWLSYYFPSNALDQLLTPSIFLLIFFVILMILNENNFKGKIEQPSASEFFLLFGLGVIGVLLINFRWGG</sequence>
<keyword evidence="1" id="KW-0472">Membrane</keyword>
<feature type="transmembrane region" description="Helical" evidence="1">
    <location>
        <begin position="54"/>
        <end position="76"/>
    </location>
</feature>
<keyword evidence="2" id="KW-0830">Ubiquinone</keyword>
<dbReference type="RefSeq" id="WP_013325631.1">
    <property type="nucleotide sequence ID" value="NC_014502.1"/>
</dbReference>